<dbReference type="GO" id="GO:0070652">
    <property type="term" value="C:HAUS complex"/>
    <property type="evidence" value="ECO:0007669"/>
    <property type="project" value="InterPro"/>
</dbReference>
<evidence type="ECO:0000313" key="3">
    <source>
        <dbReference type="Proteomes" id="UP000593567"/>
    </source>
</evidence>
<dbReference type="Proteomes" id="UP000593567">
    <property type="component" value="Unassembled WGS sequence"/>
</dbReference>
<gene>
    <name evidence="2" type="ORF">EB796_015990</name>
</gene>
<name>A0A7J7JHC1_BUGNE</name>
<dbReference type="Pfam" id="PF14817">
    <property type="entry name" value="HAUS5"/>
    <property type="match status" value="1"/>
</dbReference>
<feature type="coiled-coil region" evidence="1">
    <location>
        <begin position="80"/>
        <end position="124"/>
    </location>
</feature>
<comment type="caution">
    <text evidence="2">The sequence shown here is derived from an EMBL/GenBank/DDBJ whole genome shotgun (WGS) entry which is preliminary data.</text>
</comment>
<dbReference type="GO" id="GO:0051225">
    <property type="term" value="P:spindle assembly"/>
    <property type="evidence" value="ECO:0007669"/>
    <property type="project" value="InterPro"/>
</dbReference>
<dbReference type="PANTHER" id="PTHR28588">
    <property type="entry name" value="HAUS AUGMIN-LIKE COMPLEX SUBUNIT 5"/>
    <property type="match status" value="1"/>
</dbReference>
<evidence type="ECO:0000313" key="2">
    <source>
        <dbReference type="EMBL" id="KAF6025739.1"/>
    </source>
</evidence>
<sequence length="614" mass="70060">MSFNSVIVVMDEAEKLKTWAIKEMKIPGLTQESDVSYICRGDLIPLWEYLRENVKHTTSAEQIRGNLLLHSLQSSQKFSSDNLHSKVQQYQQLLRQVTQQRLEVAEVEENIALQQQKLTNLSRMGIHKLSICNHEKSQHRDQQIKTLLLSRQREVTIYNQSQIFVNFKSSLEQYLTKYNLDSRSGVELDFSSGRSKHFKKMRDSHQAICRFLDLLLLGSLSKQQLQAEKDKIKAELRDIMSAVGSKTVLEYIIHDVNRSREKIEEATQTIDYIKDAENLRFRVVSDGLVDESSEPSLNSGVTQLIEEAQVEHQQRFLETELCRAESVELNHKLSDLKAFLLSKITASLPDKDPKLKIIKDILDNRIAERQTKAALKVVRSTCSALEHQVQGSQKQTAKLKQKERDINNFKRNVHSQQNQICVLMKQNVGAKSKLDDRQGLLVETINTLVSNAEPLASLNSTTVTEDYTKEVKKFHSVPLYSLSSNPHSVVAERLSDGSKDVQQLSRLLGFGGYKSTDAVVRSVRDKQLEVLQSHTYLPPPFVHSEAEGVIATLKNHLLPEAKKKNQDVIRELQPVIERSKGVVERSSKRCDKVDTLIDEWWKQPALHLNVNSAE</sequence>
<evidence type="ECO:0000256" key="1">
    <source>
        <dbReference type="SAM" id="Coils"/>
    </source>
</evidence>
<keyword evidence="3" id="KW-1185">Reference proteome</keyword>
<organism evidence="2 3">
    <name type="scientific">Bugula neritina</name>
    <name type="common">Brown bryozoan</name>
    <name type="synonym">Sertularia neritina</name>
    <dbReference type="NCBI Taxonomy" id="10212"/>
    <lineage>
        <taxon>Eukaryota</taxon>
        <taxon>Metazoa</taxon>
        <taxon>Spiralia</taxon>
        <taxon>Lophotrochozoa</taxon>
        <taxon>Bryozoa</taxon>
        <taxon>Gymnolaemata</taxon>
        <taxon>Cheilostomatida</taxon>
        <taxon>Flustrina</taxon>
        <taxon>Buguloidea</taxon>
        <taxon>Bugulidae</taxon>
        <taxon>Bugula</taxon>
    </lineage>
</organism>
<feature type="coiled-coil region" evidence="1">
    <location>
        <begin position="392"/>
        <end position="419"/>
    </location>
</feature>
<dbReference type="GO" id="GO:0007098">
    <property type="term" value="P:centrosome cycle"/>
    <property type="evidence" value="ECO:0007669"/>
    <property type="project" value="TreeGrafter"/>
</dbReference>
<dbReference type="PANTHER" id="PTHR28588:SF1">
    <property type="entry name" value="HAUS AUGMIN-LIKE COMPLEX SUBUNIT 5"/>
    <property type="match status" value="1"/>
</dbReference>
<accession>A0A7J7JHC1</accession>
<dbReference type="EMBL" id="VXIV02002437">
    <property type="protein sequence ID" value="KAF6025739.1"/>
    <property type="molecule type" value="Genomic_DNA"/>
</dbReference>
<dbReference type="OrthoDB" id="2019614at2759"/>
<protein>
    <submittedName>
        <fullName evidence="2">HAUS5</fullName>
    </submittedName>
</protein>
<keyword evidence="1" id="KW-0175">Coiled coil</keyword>
<proteinExistence type="predicted"/>
<reference evidence="2" key="1">
    <citation type="submission" date="2020-06" db="EMBL/GenBank/DDBJ databases">
        <title>Draft genome of Bugula neritina, a colonial animal packing powerful symbionts and potential medicines.</title>
        <authorList>
            <person name="Rayko M."/>
        </authorList>
    </citation>
    <scope>NUCLEOTIDE SEQUENCE [LARGE SCALE GENOMIC DNA]</scope>
    <source>
        <strain evidence="2">Kwan_BN1</strain>
    </source>
</reference>
<dbReference type="GO" id="GO:0005813">
    <property type="term" value="C:centrosome"/>
    <property type="evidence" value="ECO:0007669"/>
    <property type="project" value="TreeGrafter"/>
</dbReference>
<dbReference type="AlphaFoldDB" id="A0A7J7JHC1"/>
<dbReference type="InterPro" id="IPR029131">
    <property type="entry name" value="HAUS5"/>
</dbReference>